<dbReference type="SUPFAM" id="SSF56784">
    <property type="entry name" value="HAD-like"/>
    <property type="match status" value="1"/>
</dbReference>
<evidence type="ECO:0000256" key="1">
    <source>
        <dbReference type="ARBA" id="ARBA00004141"/>
    </source>
</evidence>
<dbReference type="Pfam" id="PF12710">
    <property type="entry name" value="HAD"/>
    <property type="match status" value="1"/>
</dbReference>
<proteinExistence type="predicted"/>
<feature type="transmembrane region" description="Helical" evidence="6">
    <location>
        <begin position="402"/>
        <end position="422"/>
    </location>
</feature>
<comment type="caution">
    <text evidence="7">The sequence shown here is derived from an EMBL/GenBank/DDBJ whole genome shotgun (WGS) entry which is preliminary data.</text>
</comment>
<feature type="transmembrane region" description="Helical" evidence="6">
    <location>
        <begin position="330"/>
        <end position="349"/>
    </location>
</feature>
<evidence type="ECO:0000313" key="7">
    <source>
        <dbReference type="EMBL" id="NYZ24672.1"/>
    </source>
</evidence>
<evidence type="ECO:0000256" key="4">
    <source>
        <dbReference type="ARBA" id="ARBA00022989"/>
    </source>
</evidence>
<dbReference type="Gene3D" id="1.10.357.140">
    <property type="entry name" value="UbiA prenyltransferase"/>
    <property type="match status" value="1"/>
</dbReference>
<keyword evidence="3 6" id="KW-0812">Transmembrane</keyword>
<dbReference type="InterPro" id="IPR036412">
    <property type="entry name" value="HAD-like_sf"/>
</dbReference>
<reference evidence="7 8" key="1">
    <citation type="submission" date="2020-05" db="EMBL/GenBank/DDBJ databases">
        <title>Azospirillum oleiclasticum sp. nov, a nitrogen-fixing and heavy crude oil-emulsifying bacterium isolated from the crude oil of Yumen Oilfield.</title>
        <authorList>
            <person name="Wu D."/>
            <person name="Cai M."/>
            <person name="Zhang X."/>
        </authorList>
    </citation>
    <scope>NUCLEOTIDE SEQUENCE [LARGE SCALE GENOMIC DNA]</scope>
    <source>
        <strain evidence="7 8">ROY-1-1-2</strain>
    </source>
</reference>
<dbReference type="PANTHER" id="PTHR11048">
    <property type="entry name" value="PRENYLTRANSFERASES"/>
    <property type="match status" value="1"/>
</dbReference>
<keyword evidence="8" id="KW-1185">Reference proteome</keyword>
<dbReference type="InterPro" id="IPR023214">
    <property type="entry name" value="HAD_sf"/>
</dbReference>
<feature type="transmembrane region" description="Helical" evidence="6">
    <location>
        <begin position="474"/>
        <end position="490"/>
    </location>
</feature>
<evidence type="ECO:0000256" key="2">
    <source>
        <dbReference type="ARBA" id="ARBA00022475"/>
    </source>
</evidence>
<dbReference type="EMBL" id="JABFDB010000042">
    <property type="protein sequence ID" value="NYZ24672.1"/>
    <property type="molecule type" value="Genomic_DNA"/>
</dbReference>
<dbReference type="InterPro" id="IPR000537">
    <property type="entry name" value="UbiA_prenyltransferase"/>
</dbReference>
<evidence type="ECO:0000256" key="3">
    <source>
        <dbReference type="ARBA" id="ARBA00022692"/>
    </source>
</evidence>
<evidence type="ECO:0000256" key="5">
    <source>
        <dbReference type="ARBA" id="ARBA00023136"/>
    </source>
</evidence>
<feature type="transmembrane region" description="Helical" evidence="6">
    <location>
        <begin position="355"/>
        <end position="373"/>
    </location>
</feature>
<evidence type="ECO:0000256" key="6">
    <source>
        <dbReference type="SAM" id="Phobius"/>
    </source>
</evidence>
<dbReference type="Pfam" id="PF01040">
    <property type="entry name" value="UbiA"/>
    <property type="match status" value="1"/>
</dbReference>
<dbReference type="CDD" id="cd13963">
    <property type="entry name" value="PT_UbiA_2"/>
    <property type="match status" value="1"/>
</dbReference>
<dbReference type="Gene3D" id="3.40.50.1000">
    <property type="entry name" value="HAD superfamily/HAD-like"/>
    <property type="match status" value="1"/>
</dbReference>
<comment type="subcellular location">
    <subcellularLocation>
        <location evidence="1">Membrane</location>
        <topology evidence="1">Multi-pass membrane protein</topology>
    </subcellularLocation>
</comment>
<feature type="transmembrane region" description="Helical" evidence="6">
    <location>
        <begin position="236"/>
        <end position="259"/>
    </location>
</feature>
<sequence>MKGQGAIAEPDVPTASPAADIPLVVDLDGTLLRTDLLYECLLALVRQKPWMVLLLPFWLLAGKAVFKRRLAEQVELDIEGMPVNEGLLGWLREEKARGRTLALVSASDHRLVEAVAERFGLFDAVKGSDGTVNLAGNAKLAAIRARFGDAFTYVGDSRHDLAVWEGCRSAMLAGHRVARMRACLSPAVVVAGEFPSPAMRLRSWAKALRLHQWAKNGLIFVAPLLAGLIGEPAAVGASLAAFLLFGLLASATYLINDLLDLPADRRHRSKRLRPLAAGDLPIRDALLAAPVLMLGAFLLLLLLPLKFAGVALLYLVVTLSYSLHVKRVPILDMIVLAGLFTIRIMAGIAAVGTELTPWLLTFSMFFFLSLAGIKRFTECQLMAAEGRDRLAGRGYRPGDAPWLMAMGAASGFCSTLVFFIYLVDERSPMHQYNSPEWLWLICIVLGYWLSRAWLLALRGEMNDDPVLFALKDRLSLALAGFVAVTVALAHL</sequence>
<dbReference type="NCBIfam" id="NF006088">
    <property type="entry name" value="PRK08238.1"/>
    <property type="match status" value="1"/>
</dbReference>
<feature type="transmembrane region" description="Helical" evidence="6">
    <location>
        <begin position="437"/>
        <end position="454"/>
    </location>
</feature>
<dbReference type="RefSeq" id="WP_180286447.1">
    <property type="nucleotide sequence ID" value="NZ_JABFDB010000042.1"/>
</dbReference>
<dbReference type="PANTHER" id="PTHR11048:SF5">
    <property type="entry name" value="DECAPRENYL-PHOSPHATE PHOSPHORIBOSYLTRANSFERASE"/>
    <property type="match status" value="1"/>
</dbReference>
<organism evidence="7 8">
    <name type="scientific">Azospirillum oleiclasticum</name>
    <dbReference type="NCBI Taxonomy" id="2735135"/>
    <lineage>
        <taxon>Bacteria</taxon>
        <taxon>Pseudomonadati</taxon>
        <taxon>Pseudomonadota</taxon>
        <taxon>Alphaproteobacteria</taxon>
        <taxon>Rhodospirillales</taxon>
        <taxon>Azospirillaceae</taxon>
        <taxon>Azospirillum</taxon>
    </lineage>
</organism>
<dbReference type="InterPro" id="IPR039653">
    <property type="entry name" value="Prenyltransferase"/>
</dbReference>
<dbReference type="Proteomes" id="UP000584642">
    <property type="component" value="Unassembled WGS sequence"/>
</dbReference>
<gene>
    <name evidence="7" type="ORF">HND93_33630</name>
</gene>
<accession>A0ABX2TKW2</accession>
<keyword evidence="4 6" id="KW-1133">Transmembrane helix</keyword>
<name>A0ABX2TKW2_9PROT</name>
<protein>
    <submittedName>
        <fullName evidence="7">UbiA family prenyltransferase</fullName>
    </submittedName>
</protein>
<keyword evidence="2" id="KW-1003">Cell membrane</keyword>
<keyword evidence="5 6" id="KW-0472">Membrane</keyword>
<dbReference type="InterPro" id="IPR044878">
    <property type="entry name" value="UbiA_sf"/>
</dbReference>
<evidence type="ECO:0000313" key="8">
    <source>
        <dbReference type="Proteomes" id="UP000584642"/>
    </source>
</evidence>